<evidence type="ECO:0000256" key="2">
    <source>
        <dbReference type="ARBA" id="ARBA00022540"/>
    </source>
</evidence>
<dbReference type="InterPro" id="IPR019815">
    <property type="entry name" value="Translation_initiation_fac_3_C"/>
</dbReference>
<dbReference type="GO" id="GO:0043022">
    <property type="term" value="F:ribosome binding"/>
    <property type="evidence" value="ECO:0007669"/>
    <property type="project" value="TreeGrafter"/>
</dbReference>
<dbReference type="InterPro" id="IPR019814">
    <property type="entry name" value="Translation_initiation_fac_3_N"/>
</dbReference>
<feature type="domain" description="Translation initiation factor 3 N-terminal" evidence="7">
    <location>
        <begin position="8"/>
        <end position="77"/>
    </location>
</feature>
<comment type="subunit">
    <text evidence="5">Monomer.</text>
</comment>
<dbReference type="GO" id="GO:0003743">
    <property type="term" value="F:translation initiation factor activity"/>
    <property type="evidence" value="ECO:0007669"/>
    <property type="project" value="UniProtKB-UniRule"/>
</dbReference>
<dbReference type="Pfam" id="PF05198">
    <property type="entry name" value="IF3_N"/>
    <property type="match status" value="1"/>
</dbReference>
<comment type="subcellular location">
    <subcellularLocation>
        <location evidence="5">Cytoplasm</location>
    </subcellularLocation>
</comment>
<dbReference type="GO" id="GO:0016020">
    <property type="term" value="C:membrane"/>
    <property type="evidence" value="ECO:0007669"/>
    <property type="project" value="TreeGrafter"/>
</dbReference>
<dbReference type="NCBIfam" id="TIGR00168">
    <property type="entry name" value="infC"/>
    <property type="match status" value="1"/>
</dbReference>
<keyword evidence="2 5" id="KW-0396">Initiation factor</keyword>
<comment type="caution">
    <text evidence="8">The sequence shown here is derived from an EMBL/GenBank/DDBJ whole genome shotgun (WGS) entry which is preliminary data.</text>
</comment>
<dbReference type="InterPro" id="IPR036788">
    <property type="entry name" value="T_IF-3_C_sf"/>
</dbReference>
<protein>
    <recommendedName>
        <fullName evidence="4 5">Translation initiation factor IF-3</fullName>
    </recommendedName>
</protein>
<evidence type="ECO:0000313" key="8">
    <source>
        <dbReference type="EMBL" id="OHA94079.1"/>
    </source>
</evidence>
<dbReference type="PANTHER" id="PTHR10938:SF0">
    <property type="entry name" value="TRANSLATION INITIATION FACTOR IF-3, MITOCHONDRIAL"/>
    <property type="match status" value="1"/>
</dbReference>
<dbReference type="Proteomes" id="UP000179264">
    <property type="component" value="Unassembled WGS sequence"/>
</dbReference>
<dbReference type="InterPro" id="IPR001288">
    <property type="entry name" value="Translation_initiation_fac_3"/>
</dbReference>
<sequence length="170" mass="19217">MLSTFVKINNQIQAPELRVLLDDGTNLGVISFKEALEKAREAGLDLILISPNANPPVAKIMDYGKFQYAENKKLKTAKTKQHTVEVKNIQIKVGTGEHDLELKAKKASGWLKEGNRIKIDLFLPGRTKYMDIKFLKERIERVLKLITEEYKVADPAKKSLKGLSIVIERS</sequence>
<dbReference type="EMBL" id="MHVL01000002">
    <property type="protein sequence ID" value="OHA94079.1"/>
    <property type="molecule type" value="Genomic_DNA"/>
</dbReference>
<dbReference type="InterPro" id="IPR036787">
    <property type="entry name" value="T_IF-3_N_sf"/>
</dbReference>
<comment type="function">
    <text evidence="5">IF-3 binds to the 30S ribosomal subunit and shifts the equilibrium between 70S ribosomes and their 50S and 30S subunits in favor of the free subunits, thus enhancing the availability of 30S subunits on which protein synthesis initiation begins.</text>
</comment>
<dbReference type="SUPFAM" id="SSF54364">
    <property type="entry name" value="Translation initiation factor IF3, N-terminal domain"/>
    <property type="match status" value="1"/>
</dbReference>
<evidence type="ECO:0000256" key="4">
    <source>
        <dbReference type="NCBIfam" id="TIGR00168"/>
    </source>
</evidence>
<comment type="similarity">
    <text evidence="1 5">Belongs to the IF-3 family.</text>
</comment>
<evidence type="ECO:0000256" key="3">
    <source>
        <dbReference type="ARBA" id="ARBA00022917"/>
    </source>
</evidence>
<dbReference type="GO" id="GO:0005829">
    <property type="term" value="C:cytosol"/>
    <property type="evidence" value="ECO:0007669"/>
    <property type="project" value="TreeGrafter"/>
</dbReference>
<keyword evidence="3 5" id="KW-0648">Protein biosynthesis</keyword>
<dbReference type="InterPro" id="IPR019813">
    <property type="entry name" value="Translation_initiation_fac3_CS"/>
</dbReference>
<dbReference type="SUPFAM" id="SSF55200">
    <property type="entry name" value="Translation initiation factor IF3, C-terminal domain"/>
    <property type="match status" value="1"/>
</dbReference>
<gene>
    <name evidence="8" type="ORF">A2W58_01140</name>
</gene>
<dbReference type="FunFam" id="3.10.20.80:FF:000001">
    <property type="entry name" value="Translation initiation factor IF-3"/>
    <property type="match status" value="1"/>
</dbReference>
<name>A0A1G2TBJ3_9BACT</name>
<dbReference type="GO" id="GO:0032790">
    <property type="term" value="P:ribosome disassembly"/>
    <property type="evidence" value="ECO:0007669"/>
    <property type="project" value="TreeGrafter"/>
</dbReference>
<dbReference type="Pfam" id="PF00707">
    <property type="entry name" value="IF3_C"/>
    <property type="match status" value="1"/>
</dbReference>
<evidence type="ECO:0000256" key="1">
    <source>
        <dbReference type="ARBA" id="ARBA00005439"/>
    </source>
</evidence>
<evidence type="ECO:0000256" key="5">
    <source>
        <dbReference type="RuleBase" id="RU000646"/>
    </source>
</evidence>
<dbReference type="Gene3D" id="3.10.20.80">
    <property type="entry name" value="Translation initiation factor 3 (IF-3), N-terminal domain"/>
    <property type="match status" value="1"/>
</dbReference>
<accession>A0A1G2TBJ3</accession>
<feature type="domain" description="Translation initiation factor 3 C-terminal" evidence="6">
    <location>
        <begin position="84"/>
        <end position="167"/>
    </location>
</feature>
<evidence type="ECO:0000259" key="7">
    <source>
        <dbReference type="Pfam" id="PF05198"/>
    </source>
</evidence>
<reference evidence="8 9" key="1">
    <citation type="journal article" date="2016" name="Nat. Commun.">
        <title>Thousands of microbial genomes shed light on interconnected biogeochemical processes in an aquifer system.</title>
        <authorList>
            <person name="Anantharaman K."/>
            <person name="Brown C.T."/>
            <person name="Hug L.A."/>
            <person name="Sharon I."/>
            <person name="Castelle C.J."/>
            <person name="Probst A.J."/>
            <person name="Thomas B.C."/>
            <person name="Singh A."/>
            <person name="Wilkins M.J."/>
            <person name="Karaoz U."/>
            <person name="Brodie E.L."/>
            <person name="Williams K.H."/>
            <person name="Hubbard S.S."/>
            <person name="Banfield J.F."/>
        </authorList>
    </citation>
    <scope>NUCLEOTIDE SEQUENCE [LARGE SCALE GENOMIC DNA]</scope>
</reference>
<proteinExistence type="inferred from homology"/>
<dbReference type="PROSITE" id="PS00938">
    <property type="entry name" value="IF3"/>
    <property type="match status" value="1"/>
</dbReference>
<dbReference type="PANTHER" id="PTHR10938">
    <property type="entry name" value="TRANSLATION INITIATION FACTOR IF-3"/>
    <property type="match status" value="1"/>
</dbReference>
<organism evidence="8 9">
    <name type="scientific">Candidatus Zambryskibacteria bacterium RIFCSPHIGHO2_02_38_10.5</name>
    <dbReference type="NCBI Taxonomy" id="1802742"/>
    <lineage>
        <taxon>Bacteria</taxon>
        <taxon>Candidatus Zambryskiibacteriota</taxon>
    </lineage>
</organism>
<dbReference type="AlphaFoldDB" id="A0A1G2TBJ3"/>
<dbReference type="Gene3D" id="3.30.110.10">
    <property type="entry name" value="Translation initiation factor 3 (IF-3), C-terminal domain"/>
    <property type="match status" value="1"/>
</dbReference>
<evidence type="ECO:0000259" key="6">
    <source>
        <dbReference type="Pfam" id="PF00707"/>
    </source>
</evidence>
<evidence type="ECO:0000313" key="9">
    <source>
        <dbReference type="Proteomes" id="UP000179264"/>
    </source>
</evidence>